<protein>
    <recommendedName>
        <fullName evidence="1">Fibronectin type-III domain-containing protein</fullName>
    </recommendedName>
</protein>
<dbReference type="PROSITE" id="PS50853">
    <property type="entry name" value="FN3"/>
    <property type="match status" value="1"/>
</dbReference>
<dbReference type="RefSeq" id="WP_048194683.1">
    <property type="nucleotide sequence ID" value="NZ_CAAGSM010000005.1"/>
</dbReference>
<dbReference type="InterPro" id="IPR036116">
    <property type="entry name" value="FN3_sf"/>
</dbReference>
<dbReference type="Pfam" id="PF12245">
    <property type="entry name" value="Big_3_2"/>
    <property type="match status" value="1"/>
</dbReference>
<keyword evidence="3" id="KW-1185">Reference proteome</keyword>
<reference evidence="2 3" key="1">
    <citation type="submission" date="2014-09" db="EMBL/GenBank/DDBJ databases">
        <title>Draft genome sequence of an obligately methylotrophic methanogen, Methanococcoides methylutens, isolated from marine sediment.</title>
        <authorList>
            <person name="Guan Y."/>
            <person name="Ngugi D.K."/>
            <person name="Blom J."/>
            <person name="Ali S."/>
            <person name="Ferry J.G."/>
            <person name="Stingl U."/>
        </authorList>
    </citation>
    <scope>NUCLEOTIDE SEQUENCE [LARGE SCALE GENOMIC DNA]</scope>
    <source>
        <strain evidence="2 3">DSM 2657</strain>
    </source>
</reference>
<dbReference type="SUPFAM" id="SSF49265">
    <property type="entry name" value="Fibronectin type III"/>
    <property type="match status" value="1"/>
</dbReference>
<dbReference type="Gene3D" id="2.60.40.10">
    <property type="entry name" value="Immunoglobulins"/>
    <property type="match status" value="3"/>
</dbReference>
<dbReference type="InterPro" id="IPR003961">
    <property type="entry name" value="FN3_dom"/>
</dbReference>
<name>A0A099SYH9_METMT</name>
<accession>A0A099SYH9</accession>
<dbReference type="EMBL" id="JRHO01000014">
    <property type="protein sequence ID" value="KGK97689.1"/>
    <property type="molecule type" value="Genomic_DNA"/>
</dbReference>
<feature type="domain" description="Fibronectin type-III" evidence="1">
    <location>
        <begin position="1491"/>
        <end position="1579"/>
    </location>
</feature>
<gene>
    <name evidence="2" type="ORF">LI82_07855</name>
</gene>
<comment type="caution">
    <text evidence="2">The sequence shown here is derived from an EMBL/GenBank/DDBJ whole genome shotgun (WGS) entry which is preliminary data.</text>
</comment>
<dbReference type="Pfam" id="PF16656">
    <property type="entry name" value="Pur_ac_phosph_N"/>
    <property type="match status" value="1"/>
</dbReference>
<dbReference type="InterPro" id="IPR015914">
    <property type="entry name" value="PAPs_N"/>
</dbReference>
<dbReference type="InterPro" id="IPR022038">
    <property type="entry name" value="Ig-like_bact"/>
</dbReference>
<dbReference type="GO" id="GO:0003993">
    <property type="term" value="F:acid phosphatase activity"/>
    <property type="evidence" value="ECO:0007669"/>
    <property type="project" value="InterPro"/>
</dbReference>
<dbReference type="InterPro" id="IPR044016">
    <property type="entry name" value="Big_13"/>
</dbReference>
<evidence type="ECO:0000313" key="2">
    <source>
        <dbReference type="EMBL" id="KGK97689.1"/>
    </source>
</evidence>
<evidence type="ECO:0000259" key="1">
    <source>
        <dbReference type="PROSITE" id="PS50853"/>
    </source>
</evidence>
<dbReference type="CDD" id="cd00063">
    <property type="entry name" value="FN3"/>
    <property type="match status" value="1"/>
</dbReference>
<organism evidence="2 3">
    <name type="scientific">Methanococcoides methylutens</name>
    <dbReference type="NCBI Taxonomy" id="2226"/>
    <lineage>
        <taxon>Archaea</taxon>
        <taxon>Methanobacteriati</taxon>
        <taxon>Methanobacteriota</taxon>
        <taxon>Stenosarchaea group</taxon>
        <taxon>Methanomicrobia</taxon>
        <taxon>Methanosarcinales</taxon>
        <taxon>Methanosarcinaceae</taxon>
        <taxon>Methanococcoides</taxon>
    </lineage>
</organism>
<evidence type="ECO:0000313" key="3">
    <source>
        <dbReference type="Proteomes" id="UP000029859"/>
    </source>
</evidence>
<sequence length="1670" mass="178780">MMISSPASAATFAGGDGTVADPYQISTVEQLQDMSTDLSANYILINDIDASVTSGWNGNAGFTPIGDLDNQFTGTFDGDGFVITGLYINRPTTDDVGLFGYVDSVAVVKNIGLEDVSITGHYEVGGLAGMNDGFVTQSYSTGNISGDLSVGGLVGSNFGSIYQSYSMSNVTGSDYVGGLAGDNRYFDPDYGTINESYSTGYVTGNNYLGGLVGENDYTVTNSYWDTQTSGQVTSGGGTGKTTSQMEDQSTYVGWNFTSEWAIDGITNNGYPFLRTFSEPVSFFAGGDGSAGNPYQISTVEQLQNMSTDLSANYTLINDIDASETIELGGGFDPIGYDSEDPSIQFSGTLDGNGYEINDLYIYRPTEDYVGLFGWATNEAVIRNIGLVNVNITGKYCTGALAGLNIGEINQSSAIGNVTGTYTYTGGLIGANAGNITSSSFNGNVSSEDYYVGGITAYNEGNILLSYSGGNVIGFVDIGGFVGWNVGGIINQSYSTCNVTGGGTDSRAGGLVGNLGGGSVDRSYSTGFVTGAGSNVGGLVGANFELPVTNSYWNNVTSGQTTSSGGEGRNTADMKKQSTFVGWDFTSVWAIGGTTNNGYPYLLNSPAEFVPKPPMTSLFAVPLNETDFTFSSSDFVEGINVEFNTSMDNVDLTLMSTMNIVKLTGALDNDVWVRIYVDGAPEPVLEEKMRSLSKDKSNIDEGSTGTRPISFTIPSSGTHNITYEFNRTGNGAVEVNDIDITLLKFVTAEGNQVRDQLTDVSYSHSSTTFDDAFNWSVEKSVESGTFVIGKYSLSSDLETALQYYYQDLNSVDISTSWSRHLEDGSDTGSVSGIFVDRNEEMNKNYSLFSRNIADAATTNVVGKVLDFDLGDLEGYEVSSFSVSNESTDTSSNKKLGPGTHLLATESMTVYNGTGYFLAMTSSFSSASGSQTPTYFINCTQVPDCYSKKERFLMSNDDIGNAFIYYTTDDLTPGVTYDFNLWVTVEDGEELVQIDEVLAGFEISEFDITSINTAPHVAIIAPEPDANISGTFYVNASVTDNNGDAFLSNVSLSNITGNVLSYEGLFQNNLSVDIDSTQFADGSYNIIWEACENESAEKFCAIDVIDVTIDNNAPFIDFNDETTDEGNFSQNYIVGNISVSDVSLNASAIYLYNETGLKDSSISSDLTHSVNFTSLADGYYQLNASAWDIAGNIKYTETRAILLDTTDPVIVFNEDTTAEGNFSQTSIFANVTSFDVFGYSSLTISLYNESSLVDSSTTEGNGNLSNEFTGLADGVYYLNATVVDLAGNTNTTSTLEITLDTVKPAIDFNDETTDEGNFSQSYIVGNISVSDMWLNASGIYLYNSSGVVDSSISSDPTYSVTFSGLADGYYQLNASVWDYAGNTNETETRSILLDTTDPVIVFNDDVLPSGNFSQDWVFANVTASDNMGIRNVTIYLYNSTGLFNSTSYPGSLSVNFTSLPSGMYYLNATIEDLGGNIVPIGPIAYGIDAIDMEITNVTASQVTDRSATISWKTNEAANSTVYYGLDSNVSMNISKAVFGTDHSIMLTGLQDETLYYYKVVSYDIFGFNNSSLISNFTTVKTSTVGGSSDDDGLPNYYYFQDLKEKQENEAACSALEASGEFDVGHVMSGDTVEIDTLEQLRNAGCMVTGVDINLGRDVDDMDVTITQSSSSS</sequence>
<dbReference type="GO" id="GO:0046872">
    <property type="term" value="F:metal ion binding"/>
    <property type="evidence" value="ECO:0007669"/>
    <property type="project" value="InterPro"/>
</dbReference>
<dbReference type="OrthoDB" id="103676at2157"/>
<dbReference type="Pfam" id="PF19077">
    <property type="entry name" value="Big_13"/>
    <property type="match status" value="1"/>
</dbReference>
<dbReference type="Gene3D" id="2.160.20.110">
    <property type="match status" value="2"/>
</dbReference>
<dbReference type="Proteomes" id="UP000029859">
    <property type="component" value="Unassembled WGS sequence"/>
</dbReference>
<proteinExistence type="predicted"/>
<dbReference type="InterPro" id="IPR013783">
    <property type="entry name" value="Ig-like_fold"/>
</dbReference>